<accession>A0A077AYI2</accession>
<evidence type="ECO:0000313" key="3">
    <source>
        <dbReference type="EMBL" id="AIK97044.1"/>
    </source>
</evidence>
<protein>
    <recommendedName>
        <fullName evidence="2">LysR substrate-binding domain-containing protein</fullName>
    </recommendedName>
</protein>
<dbReference type="SUPFAM" id="SSF46785">
    <property type="entry name" value="Winged helix' DNA-binding domain"/>
    <property type="match status" value="1"/>
</dbReference>
<name>A0A077AYI2_9PROT</name>
<comment type="similarity">
    <text evidence="1">Belongs to the LysR transcriptional regulatory family.</text>
</comment>
<dbReference type="Pfam" id="PF03466">
    <property type="entry name" value="LysR_substrate"/>
    <property type="match status" value="1"/>
</dbReference>
<dbReference type="Proteomes" id="UP000028926">
    <property type="component" value="Chromosome"/>
</dbReference>
<dbReference type="PANTHER" id="PTHR30537:SF20">
    <property type="entry name" value="TRANSCRIPTIONAL REGULATORY PROTEIN"/>
    <property type="match status" value="1"/>
</dbReference>
<dbReference type="GO" id="GO:0043565">
    <property type="term" value="F:sequence-specific DNA binding"/>
    <property type="evidence" value="ECO:0007669"/>
    <property type="project" value="TreeGrafter"/>
</dbReference>
<organism evidence="3 4">
    <name type="scientific">Candidatus Odyssella acanthamoebae</name>
    <dbReference type="NCBI Taxonomy" id="91604"/>
    <lineage>
        <taxon>Bacteria</taxon>
        <taxon>Pseudomonadati</taxon>
        <taxon>Pseudomonadota</taxon>
        <taxon>Alphaproteobacteria</taxon>
        <taxon>Holosporales</taxon>
        <taxon>Candidatus Paracaedibacteraceae</taxon>
        <taxon>Candidatus Odyssella</taxon>
    </lineage>
</organism>
<dbReference type="Gene3D" id="3.40.190.290">
    <property type="match status" value="1"/>
</dbReference>
<dbReference type="OrthoDB" id="9812435at2"/>
<evidence type="ECO:0000259" key="2">
    <source>
        <dbReference type="Pfam" id="PF03466"/>
    </source>
</evidence>
<dbReference type="GO" id="GO:0003700">
    <property type="term" value="F:DNA-binding transcription factor activity"/>
    <property type="evidence" value="ECO:0007669"/>
    <property type="project" value="TreeGrafter"/>
</dbReference>
<dbReference type="Gene3D" id="1.10.10.10">
    <property type="entry name" value="Winged helix-like DNA-binding domain superfamily/Winged helix DNA-binding domain"/>
    <property type="match status" value="1"/>
</dbReference>
<dbReference type="KEGG" id="paca:ID47_10345"/>
<dbReference type="HOGENOM" id="CLU_039613_16_2_5"/>
<evidence type="ECO:0000313" key="4">
    <source>
        <dbReference type="Proteomes" id="UP000028926"/>
    </source>
</evidence>
<reference evidence="3 4" key="1">
    <citation type="submission" date="2014-07" db="EMBL/GenBank/DDBJ databases">
        <title>Comparative genomic insights into amoeba endosymbionts belonging to the families of Holosporaceae and Candidatus Midichloriaceae within Rickettsiales.</title>
        <authorList>
            <person name="Wang Z."/>
            <person name="Wu M."/>
        </authorList>
    </citation>
    <scope>NUCLEOTIDE SEQUENCE [LARGE SCALE GENOMIC DNA]</scope>
    <source>
        <strain evidence="3">PRA3</strain>
    </source>
</reference>
<dbReference type="eggNOG" id="COG0583">
    <property type="taxonomic scope" value="Bacteria"/>
</dbReference>
<gene>
    <name evidence="3" type="ORF">ID47_10345</name>
</gene>
<dbReference type="AlphaFoldDB" id="A0A077AYI2"/>
<sequence>MTNNFDKISIQKCILFHHLVKEGSPAIVGRKLKLPAFKIHNDLNSIEKSLGMPLLLRNQNRFILTEMGQSFAEFCRVIVENIGLIEPTSDLPKELTIATTHGLAETELPDILMEFYKIFPDIQLNIVSGLEYFNFTDPSVDVIIGPHLTNRSDLSQIHLTTDPVLLYAAPSYLEKYGTPNSVYDLRDHRLLALTDAKLSPKEVFDTIDPFVTSNNLKSLYKMTLAGVGICALPKSRLQLSDILNRKIVNVLDNHVSAEVKGSFIHRRFSSKKILTDKLCEISKQYFKEKKQ</sequence>
<dbReference type="GO" id="GO:0006351">
    <property type="term" value="P:DNA-templated transcription"/>
    <property type="evidence" value="ECO:0007669"/>
    <property type="project" value="TreeGrafter"/>
</dbReference>
<dbReference type="InterPro" id="IPR036390">
    <property type="entry name" value="WH_DNA-bd_sf"/>
</dbReference>
<dbReference type="RefSeq" id="WP_038466051.1">
    <property type="nucleotide sequence ID" value="NZ_CP008941.1"/>
</dbReference>
<dbReference type="SUPFAM" id="SSF53850">
    <property type="entry name" value="Periplasmic binding protein-like II"/>
    <property type="match status" value="1"/>
</dbReference>
<feature type="domain" description="LysR substrate-binding" evidence="2">
    <location>
        <begin position="93"/>
        <end position="238"/>
    </location>
</feature>
<dbReference type="EMBL" id="CP008941">
    <property type="protein sequence ID" value="AIK97044.1"/>
    <property type="molecule type" value="Genomic_DNA"/>
</dbReference>
<dbReference type="STRING" id="91604.ID47_10345"/>
<dbReference type="PANTHER" id="PTHR30537">
    <property type="entry name" value="HTH-TYPE TRANSCRIPTIONAL REGULATOR"/>
    <property type="match status" value="1"/>
</dbReference>
<dbReference type="InterPro" id="IPR005119">
    <property type="entry name" value="LysR_subst-bd"/>
</dbReference>
<proteinExistence type="inferred from homology"/>
<dbReference type="InterPro" id="IPR036388">
    <property type="entry name" value="WH-like_DNA-bd_sf"/>
</dbReference>
<dbReference type="InterPro" id="IPR058163">
    <property type="entry name" value="LysR-type_TF_proteobact-type"/>
</dbReference>
<keyword evidence="4" id="KW-1185">Reference proteome</keyword>
<evidence type="ECO:0000256" key="1">
    <source>
        <dbReference type="ARBA" id="ARBA00009437"/>
    </source>
</evidence>